<dbReference type="InterPro" id="IPR001342">
    <property type="entry name" value="HDH_cat"/>
</dbReference>
<feature type="domain" description="Aspartate/homoserine dehydrogenase NAD-binding" evidence="13">
    <location>
        <begin position="12"/>
        <end position="143"/>
    </location>
</feature>
<comment type="catalytic activity">
    <reaction evidence="10">
        <text>L-homoserine + NADP(+) = L-aspartate 4-semialdehyde + NADPH + H(+)</text>
        <dbReference type="Rhea" id="RHEA:15761"/>
        <dbReference type="ChEBI" id="CHEBI:15378"/>
        <dbReference type="ChEBI" id="CHEBI:57476"/>
        <dbReference type="ChEBI" id="CHEBI:57783"/>
        <dbReference type="ChEBI" id="CHEBI:58349"/>
        <dbReference type="ChEBI" id="CHEBI:537519"/>
        <dbReference type="EC" id="1.1.1.3"/>
    </reaction>
</comment>
<evidence type="ECO:0000313" key="14">
    <source>
        <dbReference type="EMBL" id="QUV93595.1"/>
    </source>
</evidence>
<dbReference type="PANTHER" id="PTHR43331">
    <property type="entry name" value="HOMOSERINE DEHYDROGENASE"/>
    <property type="match status" value="1"/>
</dbReference>
<dbReference type="InterPro" id="IPR022697">
    <property type="entry name" value="HDH_short"/>
</dbReference>
<evidence type="ECO:0000256" key="3">
    <source>
        <dbReference type="ARBA" id="ARBA00006753"/>
    </source>
</evidence>
<dbReference type="Gene3D" id="3.30.360.10">
    <property type="entry name" value="Dihydrodipicolinate Reductase, domain 2"/>
    <property type="match status" value="1"/>
</dbReference>
<proteinExistence type="inferred from homology"/>
<name>A0ABX8AY25_9BACT</name>
<dbReference type="SUPFAM" id="SSF55347">
    <property type="entry name" value="Glyceraldehyde-3-phosphate dehydrogenase-like, C-terminal domain"/>
    <property type="match status" value="1"/>
</dbReference>
<comment type="similarity">
    <text evidence="3 11">Belongs to the homoserine dehydrogenase family.</text>
</comment>
<dbReference type="RefSeq" id="WP_211421963.1">
    <property type="nucleotide sequence ID" value="NZ_CP072642.1"/>
</dbReference>
<evidence type="ECO:0000256" key="5">
    <source>
        <dbReference type="ARBA" id="ARBA00013376"/>
    </source>
</evidence>
<reference evidence="14 15" key="1">
    <citation type="submission" date="2021-03" db="EMBL/GenBank/DDBJ databases">
        <title>Genomic and phenotypic characterization of Chloracidobacterium isolates provides evidence for multiple species.</title>
        <authorList>
            <person name="Saini M.K."/>
            <person name="Costas A.M.G."/>
            <person name="Tank M."/>
            <person name="Bryant D.A."/>
        </authorList>
    </citation>
    <scope>NUCLEOTIDE SEQUENCE [LARGE SCALE GENOMIC DNA]</scope>
    <source>
        <strain evidence="14 15">N</strain>
    </source>
</reference>
<gene>
    <name evidence="14" type="ORF">J8C05_09485</name>
</gene>
<evidence type="ECO:0000256" key="7">
    <source>
        <dbReference type="ARBA" id="ARBA00022697"/>
    </source>
</evidence>
<protein>
    <recommendedName>
        <fullName evidence="5 10">Homoserine dehydrogenase</fullName>
        <ecNumber evidence="4 10">1.1.1.3</ecNumber>
    </recommendedName>
</protein>
<dbReference type="InterPro" id="IPR005106">
    <property type="entry name" value="Asp/hSer_DH_NAD-bd"/>
</dbReference>
<dbReference type="PROSITE" id="PS01042">
    <property type="entry name" value="HOMOSER_DHGENASE"/>
    <property type="match status" value="1"/>
</dbReference>
<dbReference type="Pfam" id="PF00742">
    <property type="entry name" value="Homoserine_dh"/>
    <property type="match status" value="1"/>
</dbReference>
<evidence type="ECO:0000256" key="1">
    <source>
        <dbReference type="ARBA" id="ARBA00005056"/>
    </source>
</evidence>
<sequence length="353" mass="37614">MQTRTLRCILTGLGNIGRTFLEMLPSRTTLLRERYGLTLQFVAVADTSGCLVGEQGLDPAAIVEAKRRRQGVTTLAGGNLHVTDMLTAVRQLPADLLLEATPTDIQTGQPGLDLVRAALQRGMHVVMASKGALVVAFDELARHSDWSGNRHAPRLRFSGAVAGALPSVNVGWRDLAGGEITTLEAVLNGTTQVMLTMMGEGKTYAEALAEAQRIGIAEPDPTLDVEGWDAANKLLILANAVLRQPTRLSGIAVEGITHITPDDIRQARHNGGNLILLARAERGADGRYALSVRPTAVPAHHPLARLGMQEAGIVYHSDIFGRTAAFSMEDGPLGTAAAMLRDILSIAPDILPE</sequence>
<evidence type="ECO:0000256" key="8">
    <source>
        <dbReference type="ARBA" id="ARBA00023002"/>
    </source>
</evidence>
<evidence type="ECO:0000313" key="15">
    <source>
        <dbReference type="Proteomes" id="UP000677668"/>
    </source>
</evidence>
<evidence type="ECO:0000259" key="13">
    <source>
        <dbReference type="Pfam" id="PF03447"/>
    </source>
</evidence>
<dbReference type="Pfam" id="PF03447">
    <property type="entry name" value="NAD_binding_3"/>
    <property type="match status" value="1"/>
</dbReference>
<evidence type="ECO:0000256" key="2">
    <source>
        <dbReference type="ARBA" id="ARBA00005062"/>
    </source>
</evidence>
<dbReference type="EC" id="1.1.1.3" evidence="4 10"/>
<dbReference type="EMBL" id="CP072642">
    <property type="protein sequence ID" value="QUV93595.1"/>
    <property type="molecule type" value="Genomic_DNA"/>
</dbReference>
<evidence type="ECO:0000256" key="9">
    <source>
        <dbReference type="ARBA" id="ARBA00023167"/>
    </source>
</evidence>
<keyword evidence="9 10" id="KW-0486">Methionine biosynthesis</keyword>
<feature type="domain" description="Homoserine dehydrogenase catalytic" evidence="12">
    <location>
        <begin position="173"/>
        <end position="344"/>
    </location>
</feature>
<keyword evidence="7 10" id="KW-0791">Threonine biosynthesis</keyword>
<evidence type="ECO:0000256" key="4">
    <source>
        <dbReference type="ARBA" id="ARBA00013213"/>
    </source>
</evidence>
<dbReference type="InterPro" id="IPR019811">
    <property type="entry name" value="HDH_CS"/>
</dbReference>
<dbReference type="Gene3D" id="3.40.50.720">
    <property type="entry name" value="NAD(P)-binding Rossmann-like Domain"/>
    <property type="match status" value="1"/>
</dbReference>
<evidence type="ECO:0000256" key="10">
    <source>
        <dbReference type="RuleBase" id="RU000579"/>
    </source>
</evidence>
<dbReference type="SUPFAM" id="SSF51735">
    <property type="entry name" value="NAD(P)-binding Rossmann-fold domains"/>
    <property type="match status" value="1"/>
</dbReference>
<evidence type="ECO:0000256" key="11">
    <source>
        <dbReference type="RuleBase" id="RU004171"/>
    </source>
</evidence>
<organism evidence="14 15">
    <name type="scientific">Chloracidobacterium sp. N</name>
    <dbReference type="NCBI Taxonomy" id="2821540"/>
    <lineage>
        <taxon>Bacteria</taxon>
        <taxon>Pseudomonadati</taxon>
        <taxon>Acidobacteriota</taxon>
        <taxon>Terriglobia</taxon>
        <taxon>Terriglobales</taxon>
        <taxon>Acidobacteriaceae</taxon>
        <taxon>Chloracidobacterium</taxon>
        <taxon>Chloracidobacterium aggregatum</taxon>
    </lineage>
</organism>
<dbReference type="Proteomes" id="UP000677668">
    <property type="component" value="Chromosome 1"/>
</dbReference>
<dbReference type="PANTHER" id="PTHR43331:SF1">
    <property type="entry name" value="HOMOSERINE DEHYDROGENASE"/>
    <property type="match status" value="1"/>
</dbReference>
<keyword evidence="8 10" id="KW-0560">Oxidoreductase</keyword>
<dbReference type="InterPro" id="IPR036291">
    <property type="entry name" value="NAD(P)-bd_dom_sf"/>
</dbReference>
<evidence type="ECO:0000259" key="12">
    <source>
        <dbReference type="Pfam" id="PF00742"/>
    </source>
</evidence>
<comment type="pathway">
    <text evidence="2 10">Amino-acid biosynthesis; L-methionine biosynthesis via de novo pathway; L-homoserine from L-aspartate: step 3/3.</text>
</comment>
<keyword evidence="6 10" id="KW-0028">Amino-acid biosynthesis</keyword>
<accession>A0ABX8AY25</accession>
<keyword evidence="10" id="KW-0521">NADP</keyword>
<comment type="pathway">
    <text evidence="1 10">Amino-acid biosynthesis; L-threonine biosynthesis; L-threonine from L-aspartate: step 3/5.</text>
</comment>
<dbReference type="PIRSF" id="PIRSF036497">
    <property type="entry name" value="HDH_short"/>
    <property type="match status" value="1"/>
</dbReference>
<keyword evidence="15" id="KW-1185">Reference proteome</keyword>
<evidence type="ECO:0000256" key="6">
    <source>
        <dbReference type="ARBA" id="ARBA00022605"/>
    </source>
</evidence>